<evidence type="ECO:0000313" key="1">
    <source>
        <dbReference type="EMBL" id="CAB3288559.1"/>
    </source>
</evidence>
<dbReference type="GeneID" id="65883594"/>
<name>A0A8D6SUL0_9EURY</name>
<dbReference type="Gene3D" id="3.30.300.20">
    <property type="match status" value="1"/>
</dbReference>
<dbReference type="SUPFAM" id="SSF82784">
    <property type="entry name" value="OsmC-like"/>
    <property type="match status" value="1"/>
</dbReference>
<proteinExistence type="predicted"/>
<dbReference type="InterPro" id="IPR003718">
    <property type="entry name" value="OsmC/Ohr_fam"/>
</dbReference>
<keyword evidence="2" id="KW-1185">Reference proteome</keyword>
<evidence type="ECO:0000313" key="2">
    <source>
        <dbReference type="Proteomes" id="UP000679213"/>
    </source>
</evidence>
<dbReference type="KEGG" id="mesg:MLAUSG7_0787"/>
<dbReference type="RefSeq" id="WP_214400633.1">
    <property type="nucleotide sequence ID" value="NZ_LR792632.1"/>
</dbReference>
<dbReference type="InterPro" id="IPR036102">
    <property type="entry name" value="OsmC/Ohrsf"/>
</dbReference>
<dbReference type="Proteomes" id="UP000679213">
    <property type="component" value="Chromosome I"/>
</dbReference>
<dbReference type="EMBL" id="LR792632">
    <property type="protein sequence ID" value="CAB3288559.1"/>
    <property type="molecule type" value="Genomic_DNA"/>
</dbReference>
<organism evidence="1 2">
    <name type="scientific">Methanocaldococcus lauensis</name>
    <dbReference type="NCBI Taxonomy" id="2546128"/>
    <lineage>
        <taxon>Archaea</taxon>
        <taxon>Methanobacteriati</taxon>
        <taxon>Methanobacteriota</taxon>
        <taxon>Methanomada group</taxon>
        <taxon>Methanococci</taxon>
        <taxon>Methanococcales</taxon>
        <taxon>Methanocaldococcaceae</taxon>
        <taxon>Methanocaldococcus</taxon>
    </lineage>
</organism>
<dbReference type="AlphaFoldDB" id="A0A8D6SUL0"/>
<accession>A0A8D6SUL0</accession>
<dbReference type="Pfam" id="PF02566">
    <property type="entry name" value="OsmC"/>
    <property type="match status" value="1"/>
</dbReference>
<protein>
    <submittedName>
        <fullName evidence="1">OsmC family protein</fullName>
    </submittedName>
</protein>
<gene>
    <name evidence="1" type="ORF">MLAUSG7_0787</name>
</gene>
<dbReference type="InterPro" id="IPR015946">
    <property type="entry name" value="KH_dom-like_a/b"/>
</dbReference>
<reference evidence="1 2" key="1">
    <citation type="submission" date="2020-04" db="EMBL/GenBank/DDBJ databases">
        <authorList>
            <consortium name="Genoscope - CEA"/>
            <person name="William W."/>
        </authorList>
    </citation>
    <scope>NUCLEOTIDE SEQUENCE [LARGE SCALE GENOMIC DNA]</scope>
    <source>
        <strain evidence="1 2">SG7</strain>
    </source>
</reference>
<sequence>MNPEMIMEMMDSEMAKEMAPKIMPKMMPLALEKFLDKIPENERKEFIAKIVDIIVSKNEKKEIFAEFCDMFETLLDIKGLSIHSRGGKGSTKEKISPMDLFLAGLCGCICIAVGNTLKENNIETKIKVDGAVEKSFEEGRIKKVILNIYLKIDNIENLNLNKEDLKKLVLNGSKKCLISNTLNCEIEKNIIFE</sequence>